<evidence type="ECO:0000256" key="1">
    <source>
        <dbReference type="SAM" id="MobiDB-lite"/>
    </source>
</evidence>
<feature type="region of interest" description="Disordered" evidence="1">
    <location>
        <begin position="228"/>
        <end position="316"/>
    </location>
</feature>
<dbReference type="OrthoDB" id="3261350at2759"/>
<accession>A0A9W8PVH0</accession>
<name>A0A9W8PVH0_9HYPO</name>
<feature type="compositionally biased region" description="Basic and acidic residues" evidence="1">
    <location>
        <begin position="181"/>
        <end position="197"/>
    </location>
</feature>
<feature type="region of interest" description="Disordered" evidence="1">
    <location>
        <begin position="155"/>
        <end position="203"/>
    </location>
</feature>
<gene>
    <name evidence="2" type="ORF">NW766_003173</name>
</gene>
<keyword evidence="3" id="KW-1185">Reference proteome</keyword>
<protein>
    <submittedName>
        <fullName evidence="2">Uncharacterized protein</fullName>
    </submittedName>
</protein>
<feature type="region of interest" description="Disordered" evidence="1">
    <location>
        <begin position="104"/>
        <end position="134"/>
    </location>
</feature>
<feature type="region of interest" description="Disordered" evidence="1">
    <location>
        <begin position="1"/>
        <end position="30"/>
    </location>
</feature>
<comment type="caution">
    <text evidence="2">The sequence shown here is derived from an EMBL/GenBank/DDBJ whole genome shotgun (WGS) entry which is preliminary data.</text>
</comment>
<sequence>MNETPTEQRAQTAAPALPQQQPAPPSQAPSWTPYDWWVNTADYGATIRAFLSLVSGPTDAKYAQRLFQHELSKFHDHQKVLDEIIRQCPGHYLHKLASKALTDGTVDPVVRRNNPPSAPPRSLSAPLDPSLQDTNSELAVNKRIPYYEMGRPATQARAFDRRSSASAASGSTHPEVSSQRIADHPVADDPMRDREESDPFANHKVNFSRINKRIEAAVEAEDYSNRTMADGLGESGESGGDNLSSPDVVPVHDVPMDDLPVVDLSLNDPPPENPTQNETDPQEKPADTNPQSSMITDEAVPSRGSKRTHDEMTGNPSAAFRKYKDFVAQLHKGDLKVLEDNANKDLAQAEADKAAADLALGVLEGRAQARPDDLPDKSEVDRAFSKHEKAAQAVTGAKKRVAALGHIARALWLHASCLDAKDYRIKIQGLLNENQEKITELEEAYHKVLSFAQDEYWAGLLAAERARQSN</sequence>
<feature type="compositionally biased region" description="Low complexity" evidence="1">
    <location>
        <begin position="240"/>
        <end position="266"/>
    </location>
</feature>
<dbReference type="AlphaFoldDB" id="A0A9W8PVH0"/>
<dbReference type="Proteomes" id="UP001152130">
    <property type="component" value="Unassembled WGS sequence"/>
</dbReference>
<feature type="compositionally biased region" description="Low complexity" evidence="1">
    <location>
        <begin position="8"/>
        <end position="20"/>
    </location>
</feature>
<dbReference type="EMBL" id="JAPDHF010000004">
    <property type="protein sequence ID" value="KAJ4019449.1"/>
    <property type="molecule type" value="Genomic_DNA"/>
</dbReference>
<evidence type="ECO:0000313" key="2">
    <source>
        <dbReference type="EMBL" id="KAJ4019449.1"/>
    </source>
</evidence>
<evidence type="ECO:0000313" key="3">
    <source>
        <dbReference type="Proteomes" id="UP001152130"/>
    </source>
</evidence>
<organism evidence="2 3">
    <name type="scientific">Fusarium irregulare</name>
    <dbReference type="NCBI Taxonomy" id="2494466"/>
    <lineage>
        <taxon>Eukaryota</taxon>
        <taxon>Fungi</taxon>
        <taxon>Dikarya</taxon>
        <taxon>Ascomycota</taxon>
        <taxon>Pezizomycotina</taxon>
        <taxon>Sordariomycetes</taxon>
        <taxon>Hypocreomycetidae</taxon>
        <taxon>Hypocreales</taxon>
        <taxon>Nectriaceae</taxon>
        <taxon>Fusarium</taxon>
        <taxon>Fusarium incarnatum-equiseti species complex</taxon>
    </lineage>
</organism>
<reference evidence="2" key="1">
    <citation type="submission" date="2022-10" db="EMBL/GenBank/DDBJ databases">
        <title>Fusarium specimens isolated from Avocado Roots.</title>
        <authorList>
            <person name="Stajich J."/>
            <person name="Roper C."/>
            <person name="Heimlech-Rivalta G."/>
        </authorList>
    </citation>
    <scope>NUCLEOTIDE SEQUENCE</scope>
    <source>
        <strain evidence="2">CF00143</strain>
    </source>
</reference>
<feature type="compositionally biased region" description="Low complexity" evidence="1">
    <location>
        <begin position="111"/>
        <end position="131"/>
    </location>
</feature>
<proteinExistence type="predicted"/>